<dbReference type="Gene3D" id="3.30.420.40">
    <property type="match status" value="2"/>
</dbReference>
<evidence type="ECO:0000313" key="3">
    <source>
        <dbReference type="Proteomes" id="UP001501570"/>
    </source>
</evidence>
<gene>
    <name evidence="2" type="ORF">GCM10023322_15910</name>
</gene>
<dbReference type="InterPro" id="IPR043129">
    <property type="entry name" value="ATPase_NBD"/>
</dbReference>
<comment type="similarity">
    <text evidence="1">Belongs to the ROK (NagC/XylR) family.</text>
</comment>
<dbReference type="RefSeq" id="WP_345627513.1">
    <property type="nucleotide sequence ID" value="NZ_BAABJQ010000004.1"/>
</dbReference>
<organism evidence="2 3">
    <name type="scientific">Rugosimonospora acidiphila</name>
    <dbReference type="NCBI Taxonomy" id="556531"/>
    <lineage>
        <taxon>Bacteria</taxon>
        <taxon>Bacillati</taxon>
        <taxon>Actinomycetota</taxon>
        <taxon>Actinomycetes</taxon>
        <taxon>Micromonosporales</taxon>
        <taxon>Micromonosporaceae</taxon>
        <taxon>Rugosimonospora</taxon>
    </lineage>
</organism>
<dbReference type="Pfam" id="PF00480">
    <property type="entry name" value="ROK"/>
    <property type="match status" value="1"/>
</dbReference>
<evidence type="ECO:0000256" key="1">
    <source>
        <dbReference type="ARBA" id="ARBA00006479"/>
    </source>
</evidence>
<keyword evidence="3" id="KW-1185">Reference proteome</keyword>
<dbReference type="PROSITE" id="PS01125">
    <property type="entry name" value="ROK"/>
    <property type="match status" value="1"/>
</dbReference>
<dbReference type="InterPro" id="IPR049874">
    <property type="entry name" value="ROK_cs"/>
</dbReference>
<dbReference type="PANTHER" id="PTHR18964">
    <property type="entry name" value="ROK (REPRESSOR, ORF, KINASE) FAMILY"/>
    <property type="match status" value="1"/>
</dbReference>
<protein>
    <submittedName>
        <fullName evidence="2">ROK family protein</fullName>
    </submittedName>
</protein>
<evidence type="ECO:0000313" key="2">
    <source>
        <dbReference type="EMBL" id="GAA5181374.1"/>
    </source>
</evidence>
<proteinExistence type="inferred from homology"/>
<dbReference type="PANTHER" id="PTHR18964:SF169">
    <property type="entry name" value="N-ACETYLMANNOSAMINE KINASE"/>
    <property type="match status" value="1"/>
</dbReference>
<comment type="caution">
    <text evidence="2">The sequence shown here is derived from an EMBL/GenBank/DDBJ whole genome shotgun (WGS) entry which is preliminary data.</text>
</comment>
<dbReference type="InterPro" id="IPR000600">
    <property type="entry name" value="ROK"/>
</dbReference>
<dbReference type="Proteomes" id="UP001501570">
    <property type="component" value="Unassembled WGS sequence"/>
</dbReference>
<name>A0ABP9RPL8_9ACTN</name>
<dbReference type="SUPFAM" id="SSF53067">
    <property type="entry name" value="Actin-like ATPase domain"/>
    <property type="match status" value="1"/>
</dbReference>
<sequence length="331" mass="32513">MTEPVPDTAGQVAVAVDVGGTKAAVALVDEAGGVYHHSAIPTAGGDGDSGVGLIDRVRELIAKVAAPYGLDRVTGIGISSAGPVDLTAGTVTPVNIPQLHGAPLLARLADLVPGRPTRLAGDGPATAAGEHWRGAGRGCDDLLAIVVSTGIGGGLILGGRLHGGASGNAGHVGHAPVVVDGDPCQCGGRGCPEAYASGPSMVRWARANGWTPQASADGVELAAAARAGDPVALAAFERAGRVLGAMIAGATATCDLRRAIIGGGVSQAGELLMAPLRRSLAEHAGLPFVARVEVVGALLGPRASLMGAAALIHDAGTYAVEGRVTATLVAA</sequence>
<dbReference type="EMBL" id="BAABJQ010000004">
    <property type="protein sequence ID" value="GAA5181374.1"/>
    <property type="molecule type" value="Genomic_DNA"/>
</dbReference>
<reference evidence="3" key="1">
    <citation type="journal article" date="2019" name="Int. J. Syst. Evol. Microbiol.">
        <title>The Global Catalogue of Microorganisms (GCM) 10K type strain sequencing project: providing services to taxonomists for standard genome sequencing and annotation.</title>
        <authorList>
            <consortium name="The Broad Institute Genomics Platform"/>
            <consortium name="The Broad Institute Genome Sequencing Center for Infectious Disease"/>
            <person name="Wu L."/>
            <person name="Ma J."/>
        </authorList>
    </citation>
    <scope>NUCLEOTIDE SEQUENCE [LARGE SCALE GENOMIC DNA]</scope>
    <source>
        <strain evidence="3">JCM 18304</strain>
    </source>
</reference>
<accession>A0ABP9RPL8</accession>